<evidence type="ECO:0000313" key="20">
    <source>
        <dbReference type="EMBL" id="VDI28515.1"/>
    </source>
</evidence>
<feature type="domain" description="Sushi" evidence="18">
    <location>
        <begin position="824"/>
        <end position="881"/>
    </location>
</feature>
<dbReference type="InterPro" id="IPR003582">
    <property type="entry name" value="ShKT_dom"/>
</dbReference>
<dbReference type="InterPro" id="IPR035914">
    <property type="entry name" value="Sperma_CUB_dom_sf"/>
</dbReference>
<keyword evidence="9 10" id="KW-1015">Disulfide bond</keyword>
<dbReference type="Proteomes" id="UP000596742">
    <property type="component" value="Unassembled WGS sequence"/>
</dbReference>
<dbReference type="SMART" id="SM00032">
    <property type="entry name" value="CCP"/>
    <property type="match status" value="1"/>
</dbReference>
<name>A0A8B6E3K4_MYTGA</name>
<dbReference type="AlphaFoldDB" id="A0A8B6E3K4"/>
<evidence type="ECO:0000256" key="11">
    <source>
        <dbReference type="PROSITE-ProRule" id="PRU00302"/>
    </source>
</evidence>
<dbReference type="InterPro" id="IPR018056">
    <property type="entry name" value="Kringle_CS"/>
</dbReference>
<dbReference type="Pfam" id="PF16977">
    <property type="entry name" value="ApeC"/>
    <property type="match status" value="1"/>
</dbReference>
<dbReference type="SMART" id="SM00042">
    <property type="entry name" value="CUB"/>
    <property type="match status" value="1"/>
</dbReference>
<dbReference type="Gene3D" id="2.10.70.10">
    <property type="entry name" value="Complement Module, domain 1"/>
    <property type="match status" value="1"/>
</dbReference>
<feature type="binding site" evidence="12">
    <location>
        <position position="264"/>
    </location>
    <ligand>
        <name>Zn(2+)</name>
        <dbReference type="ChEBI" id="CHEBI:29105"/>
        <note>catalytic</note>
    </ligand>
</feature>
<evidence type="ECO:0000256" key="3">
    <source>
        <dbReference type="ARBA" id="ARBA00022670"/>
    </source>
</evidence>
<evidence type="ECO:0000256" key="12">
    <source>
        <dbReference type="PROSITE-ProRule" id="PRU01211"/>
    </source>
</evidence>
<dbReference type="CDD" id="cd00033">
    <property type="entry name" value="CCP"/>
    <property type="match status" value="1"/>
</dbReference>
<dbReference type="InterPro" id="IPR006026">
    <property type="entry name" value="Peptidase_Metallo"/>
</dbReference>
<dbReference type="Pfam" id="PF01400">
    <property type="entry name" value="Astacin"/>
    <property type="match status" value="1"/>
</dbReference>
<evidence type="ECO:0000256" key="6">
    <source>
        <dbReference type="ARBA" id="ARBA00022801"/>
    </source>
</evidence>
<dbReference type="PROSITE" id="PS51864">
    <property type="entry name" value="ASTACIN"/>
    <property type="match status" value="1"/>
</dbReference>
<dbReference type="SMART" id="SM00254">
    <property type="entry name" value="ShKT"/>
    <property type="match status" value="2"/>
</dbReference>
<feature type="binding site" evidence="12">
    <location>
        <position position="274"/>
    </location>
    <ligand>
        <name>Zn(2+)</name>
        <dbReference type="ChEBI" id="CHEBI:29105"/>
        <note>catalytic</note>
    </ligand>
</feature>
<keyword evidence="11" id="KW-0768">Sushi</keyword>
<comment type="caution">
    <text evidence="20">The sequence shown here is derived from an EMBL/GenBank/DDBJ whole genome shotgun (WGS) entry which is preliminary data.</text>
</comment>
<dbReference type="SMART" id="SM00130">
    <property type="entry name" value="KR"/>
    <property type="match status" value="1"/>
</dbReference>
<feature type="domain" description="C-type lectin" evidence="16">
    <location>
        <begin position="889"/>
        <end position="980"/>
    </location>
</feature>
<feature type="binding site" evidence="12">
    <location>
        <position position="268"/>
    </location>
    <ligand>
        <name>Zn(2+)</name>
        <dbReference type="ChEBI" id="CHEBI:29105"/>
        <note>catalytic</note>
    </ligand>
</feature>
<dbReference type="Gene3D" id="3.10.100.10">
    <property type="entry name" value="Mannose-Binding Protein A, subunit A"/>
    <property type="match status" value="1"/>
</dbReference>
<evidence type="ECO:0000259" key="18">
    <source>
        <dbReference type="PROSITE" id="PS50923"/>
    </source>
</evidence>
<dbReference type="InterPro" id="IPR000001">
    <property type="entry name" value="Kringle"/>
</dbReference>
<dbReference type="SMART" id="SM00034">
    <property type="entry name" value="CLECT"/>
    <property type="match status" value="1"/>
</dbReference>
<dbReference type="OrthoDB" id="6131366at2759"/>
<dbReference type="PROSITE" id="PS01180">
    <property type="entry name" value="CUB"/>
    <property type="match status" value="1"/>
</dbReference>
<evidence type="ECO:0000256" key="7">
    <source>
        <dbReference type="ARBA" id="ARBA00022833"/>
    </source>
</evidence>
<dbReference type="InterPro" id="IPR016186">
    <property type="entry name" value="C-type_lectin-like/link_sf"/>
</dbReference>
<evidence type="ECO:0000256" key="14">
    <source>
        <dbReference type="SAM" id="MobiDB-lite"/>
    </source>
</evidence>
<feature type="region of interest" description="Disordered" evidence="14">
    <location>
        <begin position="79"/>
        <end position="108"/>
    </location>
</feature>
<dbReference type="InterPro" id="IPR013806">
    <property type="entry name" value="Kringle-like"/>
</dbReference>
<dbReference type="PROSITE" id="PS00021">
    <property type="entry name" value="KRINGLE_1"/>
    <property type="match status" value="1"/>
</dbReference>
<evidence type="ECO:0000256" key="9">
    <source>
        <dbReference type="ARBA" id="ARBA00023157"/>
    </source>
</evidence>
<evidence type="ECO:0000256" key="5">
    <source>
        <dbReference type="ARBA" id="ARBA00022729"/>
    </source>
</evidence>
<dbReference type="EMBL" id="UYJE01004506">
    <property type="protein sequence ID" value="VDI28515.1"/>
    <property type="molecule type" value="Genomic_DNA"/>
</dbReference>
<dbReference type="InterPro" id="IPR000859">
    <property type="entry name" value="CUB_dom"/>
</dbReference>
<evidence type="ECO:0000259" key="19">
    <source>
        <dbReference type="PROSITE" id="PS51864"/>
    </source>
</evidence>
<keyword evidence="21" id="KW-1185">Reference proteome</keyword>
<evidence type="ECO:0000256" key="4">
    <source>
        <dbReference type="ARBA" id="ARBA00022723"/>
    </source>
</evidence>
<comment type="cofactor">
    <cofactor evidence="12 13">
        <name>Zn(2+)</name>
        <dbReference type="ChEBI" id="CHEBI:29105"/>
    </cofactor>
    <text evidence="12 13">Binds 1 zinc ion per subunit.</text>
</comment>
<comment type="function">
    <text evidence="1">Metalloprotease.</text>
</comment>
<evidence type="ECO:0000256" key="10">
    <source>
        <dbReference type="PROSITE-ProRule" id="PRU00121"/>
    </source>
</evidence>
<dbReference type="InterPro" id="IPR001304">
    <property type="entry name" value="C-type_lectin-like"/>
</dbReference>
<dbReference type="SUPFAM" id="SSF56436">
    <property type="entry name" value="C-type lectin-like"/>
    <property type="match status" value="1"/>
</dbReference>
<dbReference type="SUPFAM" id="SSF49854">
    <property type="entry name" value="Spermadhesin, CUB domain"/>
    <property type="match status" value="1"/>
</dbReference>
<feature type="disulfide bond" evidence="10">
    <location>
        <begin position="747"/>
        <end position="770"/>
    </location>
</feature>
<keyword evidence="7 12" id="KW-0862">Zinc</keyword>
<evidence type="ECO:0000256" key="8">
    <source>
        <dbReference type="ARBA" id="ARBA00023049"/>
    </source>
</evidence>
<evidence type="ECO:0000313" key="21">
    <source>
        <dbReference type="Proteomes" id="UP000596742"/>
    </source>
</evidence>
<sequence length="1205" mass="137890">MTQLSETCKCEETHEDIEFFHIQEGAMQMNSFQLIRLLVLFHVGWYATFAEITDMAPNGIGFKAVSRYYKIMGPVGQSREAFEEEEELEEEVKAKEENDETSGYEFELQREEEKYLDYQEQRKLAREKGDDPDNVKESYDAKHYEKYYHVGQSSKNKWPKKTSRTKRLAIEDSDKYWDKGIIPYTFTDTIEESNVMSKIRAKSRFHYWSCIRFVPWTSTTSQQYSLDHDNYLIHVEKKGCWSHVGNMKMDGQKISCCKGVTCIHELGHAIGLHHEQKSPLRDVYLRVNEENIEPEKISGYNEVEPMESKTFGYFDMASVMLYNKYAFSSNGMPTLTLFDSNMEYLLTNPDPHMYYMFKEVTSLYKCKDMKCSGFATECKNDGYVAFVRDTCTCRCPKGLDPITGCSSVYHGDTNLQGLGWPLGTFSILKPVDGCPSNYEEGNIIQSVESIRTSTKFNLDSRNEKTSFDFKFCTKRTETKTNSQAVWEPGQYCILSHNGLCLKGFTEGFIKFGNGDVKIVKKPIPDGKFTGDSMIWHFCCREDGSWKDPVYLPTKEPFTLFPTDSECQEVKDCGGIVTISERNPKAIISSPNFPQAYNSKQQCSWTIKSPENTKMKLAFDKFDIQSTVDGESSFPICEDSLEVRFTLPGHPGVNYCGRRFSSVIISEVNYIGLTLSSGVTGTGNGFKASVSLITDEDMCYTGKGDDYRGTVNVTRTFESCLPWTRVQNCPHHAFDSGDLDDDLVDNYCRNPGSGTKPWCYTHYEDCNRNYCDPCGLESCYDLLDDCAMLVAEEPTFCLNNVEAQRICRQSCGFCMMGKPKPVSKVKCHSPPVLYDAISTERIRRRYKVGDVVTFKCKTGIEIERRICLADGSWSGGNFVCGRCPNGWFPFHGKCYRWFDTYDNMTLSNEICKRHSAVMTSIKNEDEFKFLLRLRTDVRPFWLGLRFDDSLGDSVWLEDGTTVTFNKWVSDRTVCNDARDDCEEFIKEDPGACRAHQDFAWHVCPKSCNLCPDESDKDLVTSSKQQNRVRQRTLDDKDLVPSSNNRIEIRQRTLDGREGMAYTADNDALRIHRSGKLVTWEFYSVYNGEVALQVWRPTSKRDKYKLIGQNVIASTGNHRSRSVDVPVEEQIAVKKGDMVGFFLPKDNKGGITFDKCVTRYTYGDFGNQKEIKAKIKKSLEWNIGDVFSVKNDKDKDCKIISLRAYVL</sequence>
<dbReference type="Pfam" id="PF00051">
    <property type="entry name" value="Kringle"/>
    <property type="match status" value="1"/>
</dbReference>
<reference evidence="20" key="1">
    <citation type="submission" date="2018-11" db="EMBL/GenBank/DDBJ databases">
        <authorList>
            <person name="Alioto T."/>
            <person name="Alioto T."/>
        </authorList>
    </citation>
    <scope>NUCLEOTIDE SEQUENCE</scope>
</reference>
<dbReference type="SUPFAM" id="SSF57535">
    <property type="entry name" value="Complement control module/SCR domain"/>
    <property type="match status" value="1"/>
</dbReference>
<keyword evidence="8 12" id="KW-0482">Metalloprotease</keyword>
<keyword evidence="6 12" id="KW-0378">Hydrolase</keyword>
<dbReference type="GO" id="GO:0006508">
    <property type="term" value="P:proteolysis"/>
    <property type="evidence" value="ECO:0007669"/>
    <property type="project" value="UniProtKB-KW"/>
</dbReference>
<dbReference type="PANTHER" id="PTHR10127">
    <property type="entry name" value="DISCOIDIN, CUB, EGF, LAMININ , AND ZINC METALLOPROTEASE DOMAIN CONTAINING"/>
    <property type="match status" value="1"/>
</dbReference>
<proteinExistence type="predicted"/>
<comment type="caution">
    <text evidence="10">Lacks conserved residue(s) required for the propagation of feature annotation.</text>
</comment>
<dbReference type="SMART" id="SM00235">
    <property type="entry name" value="ZnMc"/>
    <property type="match status" value="1"/>
</dbReference>
<feature type="disulfide bond" evidence="10">
    <location>
        <begin position="719"/>
        <end position="758"/>
    </location>
</feature>
<organism evidence="20 21">
    <name type="scientific">Mytilus galloprovincialis</name>
    <name type="common">Mediterranean mussel</name>
    <dbReference type="NCBI Taxonomy" id="29158"/>
    <lineage>
        <taxon>Eukaryota</taxon>
        <taxon>Metazoa</taxon>
        <taxon>Spiralia</taxon>
        <taxon>Lophotrochozoa</taxon>
        <taxon>Mollusca</taxon>
        <taxon>Bivalvia</taxon>
        <taxon>Autobranchia</taxon>
        <taxon>Pteriomorphia</taxon>
        <taxon>Mytilida</taxon>
        <taxon>Mytiloidea</taxon>
        <taxon>Mytilidae</taxon>
        <taxon>Mytilinae</taxon>
        <taxon>Mytilus</taxon>
    </lineage>
</organism>
<keyword evidence="5" id="KW-0732">Signal</keyword>
<dbReference type="PRINTS" id="PR00018">
    <property type="entry name" value="KRINGLE"/>
</dbReference>
<keyword evidence="3 12" id="KW-0645">Protease</keyword>
<dbReference type="InterPro" id="IPR031569">
    <property type="entry name" value="ApeC"/>
</dbReference>
<evidence type="ECO:0000259" key="16">
    <source>
        <dbReference type="PROSITE" id="PS50041"/>
    </source>
</evidence>
<accession>A0A8B6E3K4</accession>
<evidence type="ECO:0000256" key="2">
    <source>
        <dbReference type="ARBA" id="ARBA00022572"/>
    </source>
</evidence>
<dbReference type="PROSITE" id="PS50070">
    <property type="entry name" value="KRINGLE_2"/>
    <property type="match status" value="1"/>
</dbReference>
<dbReference type="PANTHER" id="PTHR10127:SF780">
    <property type="entry name" value="METALLOENDOPEPTIDASE"/>
    <property type="match status" value="1"/>
</dbReference>
<gene>
    <name evidence="20" type="ORF">MGAL_10B059177</name>
</gene>
<dbReference type="EC" id="3.4.24.-" evidence="13"/>
<dbReference type="Gene3D" id="2.40.20.10">
    <property type="entry name" value="Plasminogen Kringle 4"/>
    <property type="match status" value="1"/>
</dbReference>
<dbReference type="PROSITE" id="PS50923">
    <property type="entry name" value="SUSHI"/>
    <property type="match status" value="1"/>
</dbReference>
<dbReference type="GO" id="GO:0004222">
    <property type="term" value="F:metalloendopeptidase activity"/>
    <property type="evidence" value="ECO:0007669"/>
    <property type="project" value="UniProtKB-UniRule"/>
</dbReference>
<feature type="domain" description="Kringle" evidence="17">
    <location>
        <begin position="697"/>
        <end position="778"/>
    </location>
</feature>
<protein>
    <recommendedName>
        <fullName evidence="13">Metalloendopeptidase</fullName>
        <ecNumber evidence="13">3.4.24.-</ecNumber>
    </recommendedName>
</protein>
<dbReference type="SUPFAM" id="SSF57440">
    <property type="entry name" value="Kringle-like"/>
    <property type="match status" value="1"/>
</dbReference>
<dbReference type="InterPro" id="IPR016187">
    <property type="entry name" value="CTDL_fold"/>
</dbReference>
<evidence type="ECO:0000256" key="1">
    <source>
        <dbReference type="ARBA" id="ARBA00002657"/>
    </source>
</evidence>
<dbReference type="InterPro" id="IPR000436">
    <property type="entry name" value="Sushi_SCR_CCP_dom"/>
</dbReference>
<evidence type="ECO:0000259" key="17">
    <source>
        <dbReference type="PROSITE" id="PS50070"/>
    </source>
</evidence>
<dbReference type="Gene3D" id="2.60.120.290">
    <property type="entry name" value="Spermadhesin, CUB domain"/>
    <property type="match status" value="1"/>
</dbReference>
<dbReference type="PRINTS" id="PR00480">
    <property type="entry name" value="ASTACIN"/>
</dbReference>
<dbReference type="CDD" id="cd00041">
    <property type="entry name" value="CUB"/>
    <property type="match status" value="1"/>
</dbReference>
<keyword evidence="2 10" id="KW-0420">Kringle</keyword>
<feature type="active site" evidence="12">
    <location>
        <position position="265"/>
    </location>
</feature>
<dbReference type="InterPro" id="IPR035976">
    <property type="entry name" value="Sushi/SCR/CCP_sf"/>
</dbReference>
<dbReference type="InterPro" id="IPR038178">
    <property type="entry name" value="Kringle_sf"/>
</dbReference>
<dbReference type="InterPro" id="IPR024079">
    <property type="entry name" value="MetalloPept_cat_dom_sf"/>
</dbReference>
<evidence type="ECO:0000256" key="13">
    <source>
        <dbReference type="RuleBase" id="RU361183"/>
    </source>
</evidence>
<dbReference type="Pfam" id="PF00084">
    <property type="entry name" value="Sushi"/>
    <property type="match status" value="1"/>
</dbReference>
<feature type="domain" description="CUB" evidence="15">
    <location>
        <begin position="572"/>
        <end position="692"/>
    </location>
</feature>
<feature type="domain" description="Peptidase M12A" evidence="19">
    <location>
        <begin position="168"/>
        <end position="367"/>
    </location>
</feature>
<dbReference type="GO" id="GO:0008270">
    <property type="term" value="F:zinc ion binding"/>
    <property type="evidence" value="ECO:0007669"/>
    <property type="project" value="UniProtKB-UniRule"/>
</dbReference>
<dbReference type="InterPro" id="IPR001506">
    <property type="entry name" value="Peptidase_M12A"/>
</dbReference>
<keyword evidence="4 12" id="KW-0479">Metal-binding</keyword>
<dbReference type="SUPFAM" id="SSF55486">
    <property type="entry name" value="Metalloproteases ('zincins'), catalytic domain"/>
    <property type="match status" value="1"/>
</dbReference>
<dbReference type="Pfam" id="PF00431">
    <property type="entry name" value="CUB"/>
    <property type="match status" value="1"/>
</dbReference>
<dbReference type="PROSITE" id="PS50041">
    <property type="entry name" value="C_TYPE_LECTIN_2"/>
    <property type="match status" value="1"/>
</dbReference>
<evidence type="ECO:0000259" key="15">
    <source>
        <dbReference type="PROSITE" id="PS01180"/>
    </source>
</evidence>
<dbReference type="Gene3D" id="3.40.390.10">
    <property type="entry name" value="Collagenase (Catalytic Domain)"/>
    <property type="match status" value="1"/>
</dbReference>